<sequence length="529" mass="57088">MARKQQHNNHICLILLLGLAAASAGLAQQQQAPAFTTVTMLDIDSPGKTIPQSFMGFSHEWPYVEELYTIPQYMDIIKLLQSFGSGPLVLRVGGGSTDKLTTVPGPEVWGPLSKLHAATGMKYILGLNLFLNDVALARKQMDAAKAGLPASSIISFEIGNEPDYYFNKPSTHWNGTKLVAGWNGTTDYLSCCFHTEWYAMAEALSCRNGPSSCEYGQFTGPVWGHLNLRNTTMDWFLKTNGKTNGKWVEMTSVHWYKATSETFNTPVTLLDEVPIRKEMTNLKEIVRVSEQVYGKPLRVAEMNTISNSGRDGVSNVFAAALWTLDASLEVAAAGGVGVNFHQGAGQNLYAAIIRWYDNGRLALPQLRPPFFGMLLFQMAVRGGSRLMGTQVTHASDANNSKFLKVWALQDVQTGELRWVIINKDASRAASAVLWVNRPSGYASEASVIRMTAAGPNPLSATSGITVAGVSYGLGGAKSGERRIEAAKVSKNAKGGQMLTVQVPAGSAALVRLPLAKEQAALRTPAAGSG</sequence>
<dbReference type="InterPro" id="IPR017853">
    <property type="entry name" value="GH"/>
</dbReference>
<dbReference type="InterPro" id="IPR052974">
    <property type="entry name" value="GH79_Enzymes"/>
</dbReference>
<reference evidence="3 4" key="1">
    <citation type="submission" date="2023-05" db="EMBL/GenBank/DDBJ databases">
        <title>A 100% complete, gapless, phased diploid assembly of the Scenedesmus obliquus UTEX 3031 genome.</title>
        <authorList>
            <person name="Biondi T.C."/>
            <person name="Hanschen E.R."/>
            <person name="Kwon T."/>
            <person name="Eng W."/>
            <person name="Kruse C.P.S."/>
            <person name="Koehler S.I."/>
            <person name="Kunde Y."/>
            <person name="Gleasner C.D."/>
            <person name="You Mak K.T."/>
            <person name="Polle J."/>
            <person name="Hovde B.T."/>
            <person name="Starkenburg S.R."/>
        </authorList>
    </citation>
    <scope>NUCLEOTIDE SEQUENCE [LARGE SCALE GENOMIC DNA]</scope>
    <source>
        <strain evidence="3 4">DOE0152z</strain>
    </source>
</reference>
<dbReference type="PANTHER" id="PTHR36183">
    <property type="entry name" value="BETA-GLUCURONIDASE"/>
    <property type="match status" value="1"/>
</dbReference>
<evidence type="ECO:0000259" key="2">
    <source>
        <dbReference type="Pfam" id="PF16862"/>
    </source>
</evidence>
<evidence type="ECO:0000313" key="4">
    <source>
        <dbReference type="Proteomes" id="UP001244341"/>
    </source>
</evidence>
<evidence type="ECO:0000313" key="3">
    <source>
        <dbReference type="EMBL" id="WIA23786.1"/>
    </source>
</evidence>
<proteinExistence type="predicted"/>
<accession>A0ABY8UQR8</accession>
<dbReference type="Pfam" id="PF16862">
    <property type="entry name" value="Glyco_hydro_79C"/>
    <property type="match status" value="1"/>
</dbReference>
<dbReference type="PANTHER" id="PTHR36183:SF2">
    <property type="entry name" value="BETA-GLUCURONIDASE C-TERMINAL DOMAIN-CONTAINING PROTEIN"/>
    <property type="match status" value="1"/>
</dbReference>
<feature type="domain" description="Beta-glucuronidase C-terminal" evidence="2">
    <location>
        <begin position="417"/>
        <end position="509"/>
    </location>
</feature>
<dbReference type="InterPro" id="IPR031728">
    <property type="entry name" value="GlcAase_C"/>
</dbReference>
<gene>
    <name evidence="3" type="ORF">OEZ85_013468</name>
</gene>
<name>A0ABY8UQR8_TETOB</name>
<keyword evidence="4" id="KW-1185">Reference proteome</keyword>
<dbReference type="Proteomes" id="UP001244341">
    <property type="component" value="Chromosome 17b"/>
</dbReference>
<keyword evidence="1" id="KW-0732">Signal</keyword>
<evidence type="ECO:0000256" key="1">
    <source>
        <dbReference type="SAM" id="SignalP"/>
    </source>
</evidence>
<feature type="chain" id="PRO_5045347845" description="Beta-glucuronidase C-terminal domain-containing protein" evidence="1">
    <location>
        <begin position="28"/>
        <end position="529"/>
    </location>
</feature>
<organism evidence="3 4">
    <name type="scientific">Tetradesmus obliquus</name>
    <name type="common">Green alga</name>
    <name type="synonym">Acutodesmus obliquus</name>
    <dbReference type="NCBI Taxonomy" id="3088"/>
    <lineage>
        <taxon>Eukaryota</taxon>
        <taxon>Viridiplantae</taxon>
        <taxon>Chlorophyta</taxon>
        <taxon>core chlorophytes</taxon>
        <taxon>Chlorophyceae</taxon>
        <taxon>CS clade</taxon>
        <taxon>Sphaeropleales</taxon>
        <taxon>Scenedesmaceae</taxon>
        <taxon>Tetradesmus</taxon>
    </lineage>
</organism>
<dbReference type="InterPro" id="IPR013780">
    <property type="entry name" value="Glyco_hydro_b"/>
</dbReference>
<dbReference type="EMBL" id="CP126224">
    <property type="protein sequence ID" value="WIA23786.1"/>
    <property type="molecule type" value="Genomic_DNA"/>
</dbReference>
<dbReference type="SUPFAM" id="SSF51445">
    <property type="entry name" value="(Trans)glycosidases"/>
    <property type="match status" value="1"/>
</dbReference>
<dbReference type="Gene3D" id="2.60.40.1180">
    <property type="entry name" value="Golgi alpha-mannosidase II"/>
    <property type="match status" value="1"/>
</dbReference>
<feature type="signal peptide" evidence="1">
    <location>
        <begin position="1"/>
        <end position="27"/>
    </location>
</feature>
<protein>
    <recommendedName>
        <fullName evidence="2">Beta-glucuronidase C-terminal domain-containing protein</fullName>
    </recommendedName>
</protein>
<dbReference type="Gene3D" id="3.20.20.80">
    <property type="entry name" value="Glycosidases"/>
    <property type="match status" value="1"/>
</dbReference>